<gene>
    <name evidence="2" type="ORF">Forpe1208_v009653</name>
</gene>
<accession>A0A8J5NYC8</accession>
<evidence type="ECO:0000259" key="1">
    <source>
        <dbReference type="Pfam" id="PF06985"/>
    </source>
</evidence>
<organism evidence="2 3">
    <name type="scientific">Fusarium oxysporum f. sp. rapae</name>
    <dbReference type="NCBI Taxonomy" id="485398"/>
    <lineage>
        <taxon>Eukaryota</taxon>
        <taxon>Fungi</taxon>
        <taxon>Dikarya</taxon>
        <taxon>Ascomycota</taxon>
        <taxon>Pezizomycotina</taxon>
        <taxon>Sordariomycetes</taxon>
        <taxon>Hypocreomycetidae</taxon>
        <taxon>Hypocreales</taxon>
        <taxon>Nectriaceae</taxon>
        <taxon>Fusarium</taxon>
        <taxon>Fusarium oxysporum species complex</taxon>
    </lineage>
</organism>
<dbReference type="PANTHER" id="PTHR33112:SF12">
    <property type="entry name" value="HETEROKARYON INCOMPATIBILITY DOMAIN-CONTAINING PROTEIN"/>
    <property type="match status" value="1"/>
</dbReference>
<dbReference type="AlphaFoldDB" id="A0A8J5NYC8"/>
<protein>
    <recommendedName>
        <fullName evidence="1">Heterokaryon incompatibility domain-containing protein</fullName>
    </recommendedName>
</protein>
<dbReference type="EMBL" id="JAELUQ010000007">
    <property type="protein sequence ID" value="KAG7410878.1"/>
    <property type="molecule type" value="Genomic_DNA"/>
</dbReference>
<dbReference type="Pfam" id="PF06985">
    <property type="entry name" value="HET"/>
    <property type="match status" value="1"/>
</dbReference>
<dbReference type="Proteomes" id="UP000694050">
    <property type="component" value="Unassembled WGS sequence"/>
</dbReference>
<sequence length="770" mass="88066">MSLDVDYRREYAELEHALAEQAVGTRLCSDCQAAKILDPLKPFLSSAKPPNPYKVLWFDSLVDLALRSTCPFCRFLWRVIREGNKNCCASCQSVIHTLQDEQSMTSDSKSTQEKLRISLSLQQQWELGWIQTRINGQNVDRHISFGRIQFVHPKYADSQRIKVWLETCRETHQSCNEEQSISNRGLHGLSRSCLRLIDVESRLIVQTLHCVPFVTLSYVWGDAASRTFEEKALVSESYHVSDDVCPMDRQPIALLEGNLPQTFEDAIGFTKCLGERYIWIDALCIPQGEPDIKAQQISKMDQIYSSSICTIVSLESGVEGGLPASSYKSPRNIYQYFEQLPGGQKISTSLMDLRQIMEESPWETRAWTMQEHLLSRRTLFFGKQQVFFVCSEMTTKESWTQPHTEAYTVEPDWDAHDEWAEYDLPLPTVTPRHSLRHTYQNCATLYSHRNLTFPSDRFRAFEGLQARLSKLYQGEFVHAMPIGDANFLKALLWRHSSINPTLLRDFNSPSSTLRRWPHWTWLSHPGGIDYDPFMFWSHRRSYAKDLKLPDPKAWYQGPNGQFYSLTSISTLANSDENSPPDSFADIANVRVLKLSGLALDIDITKWDRRQGKDPASEVWRNPDFSTARGSITFHIGMVIDDQRDGKHNLPEGIRYIRLLRLNPRDRPKMPWVLVQNRSHQVLKPQATPNDSSQLFPTTNESGLRAETEFSSALDWISRSDGPGEMEADSALLVVGITPPEIVTRRLGITYVRMMDFLVAGAVVKEVLLGD</sequence>
<evidence type="ECO:0000313" key="3">
    <source>
        <dbReference type="Proteomes" id="UP000694050"/>
    </source>
</evidence>
<evidence type="ECO:0000313" key="2">
    <source>
        <dbReference type="EMBL" id="KAG7410878.1"/>
    </source>
</evidence>
<comment type="caution">
    <text evidence="2">The sequence shown here is derived from an EMBL/GenBank/DDBJ whole genome shotgun (WGS) entry which is preliminary data.</text>
</comment>
<feature type="domain" description="Heterokaryon incompatibility" evidence="1">
    <location>
        <begin position="213"/>
        <end position="371"/>
    </location>
</feature>
<name>A0A8J5NYC8_FUSOX</name>
<proteinExistence type="predicted"/>
<dbReference type="InterPro" id="IPR010730">
    <property type="entry name" value="HET"/>
</dbReference>
<reference evidence="2" key="1">
    <citation type="submission" date="2021-04" db="EMBL/GenBank/DDBJ databases">
        <title>First draft genome resource for Brassicaceae pathogens Fusarium oxysporum f. sp. raphani and Fusarium oxysporum f. sp. rapae.</title>
        <authorList>
            <person name="Asai S."/>
        </authorList>
    </citation>
    <scope>NUCLEOTIDE SEQUENCE</scope>
    <source>
        <strain evidence="2">Tf1208</strain>
    </source>
</reference>
<dbReference type="PANTHER" id="PTHR33112">
    <property type="entry name" value="DOMAIN PROTEIN, PUTATIVE-RELATED"/>
    <property type="match status" value="1"/>
</dbReference>